<dbReference type="Proteomes" id="UP000002316">
    <property type="component" value="Chromosome 3"/>
</dbReference>
<dbReference type="Pfam" id="PF03607">
    <property type="entry name" value="DCX"/>
    <property type="match status" value="1"/>
</dbReference>
<dbReference type="AlphaFoldDB" id="C9ZKY6"/>
<organism evidence="4 5">
    <name type="scientific">Trypanosoma brucei gambiense (strain MHOM/CI/86/DAL972)</name>
    <dbReference type="NCBI Taxonomy" id="679716"/>
    <lineage>
        <taxon>Eukaryota</taxon>
        <taxon>Discoba</taxon>
        <taxon>Euglenozoa</taxon>
        <taxon>Kinetoplastea</taxon>
        <taxon>Metakinetoplastina</taxon>
        <taxon>Trypanosomatida</taxon>
        <taxon>Trypanosomatidae</taxon>
        <taxon>Trypanosoma</taxon>
    </lineage>
</organism>
<evidence type="ECO:0000256" key="1">
    <source>
        <dbReference type="SAM" id="Coils"/>
    </source>
</evidence>
<feature type="compositionally biased region" description="Polar residues" evidence="2">
    <location>
        <begin position="249"/>
        <end position="263"/>
    </location>
</feature>
<dbReference type="PANTHER" id="PTHR23004:SF11">
    <property type="entry name" value="PROTEIN RPI-1"/>
    <property type="match status" value="1"/>
</dbReference>
<dbReference type="GeneID" id="23859122"/>
<keyword evidence="1" id="KW-0175">Coiled coil</keyword>
<proteinExistence type="predicted"/>
<dbReference type="VEuPathDB" id="TriTrypDB:Tbg972.3.3330"/>
<gene>
    <name evidence="4" type="ORF">TbgDal_III3330</name>
</gene>
<evidence type="ECO:0000256" key="2">
    <source>
        <dbReference type="SAM" id="MobiDB-lite"/>
    </source>
</evidence>
<dbReference type="GO" id="GO:0035556">
    <property type="term" value="P:intracellular signal transduction"/>
    <property type="evidence" value="ECO:0007669"/>
    <property type="project" value="InterPro"/>
</dbReference>
<evidence type="ECO:0000313" key="4">
    <source>
        <dbReference type="EMBL" id="CBH09994.1"/>
    </source>
</evidence>
<dbReference type="EMBL" id="FN554966">
    <property type="protein sequence ID" value="CBH09994.1"/>
    <property type="molecule type" value="Genomic_DNA"/>
</dbReference>
<dbReference type="PROSITE" id="PS50309">
    <property type="entry name" value="DC"/>
    <property type="match status" value="1"/>
</dbReference>
<name>C9ZKY6_TRYB9</name>
<evidence type="ECO:0000259" key="3">
    <source>
        <dbReference type="PROSITE" id="PS50309"/>
    </source>
</evidence>
<dbReference type="KEGG" id="tbg:TbgDal_III3330"/>
<feature type="region of interest" description="Disordered" evidence="2">
    <location>
        <begin position="141"/>
        <end position="182"/>
    </location>
</feature>
<dbReference type="InterPro" id="IPR036572">
    <property type="entry name" value="Doublecortin_dom_sf"/>
</dbReference>
<feature type="domain" description="Doublecortin" evidence="3">
    <location>
        <begin position="539"/>
        <end position="622"/>
    </location>
</feature>
<dbReference type="OrthoDB" id="277311at2759"/>
<reference evidence="5" key="1">
    <citation type="journal article" date="2010" name="PLoS Negl. Trop. Dis.">
        <title>The genome sequence of Trypanosoma brucei gambiense, causative agent of chronic human african trypanosomiasis.</title>
        <authorList>
            <person name="Jackson A.P."/>
            <person name="Sanders M."/>
            <person name="Berry A."/>
            <person name="McQuillan J."/>
            <person name="Aslett M.A."/>
            <person name="Quail M.A."/>
            <person name="Chukualim B."/>
            <person name="Capewell P."/>
            <person name="MacLeod A."/>
            <person name="Melville S.E."/>
            <person name="Gibson W."/>
            <person name="Barry J.D."/>
            <person name="Berriman M."/>
            <person name="Hertz-Fowler C."/>
        </authorList>
    </citation>
    <scope>NUCLEOTIDE SEQUENCE [LARGE SCALE GENOMIC DNA]</scope>
    <source>
        <strain evidence="5">MHOM/CI/86/DAL972</strain>
    </source>
</reference>
<feature type="region of interest" description="Disordered" evidence="2">
    <location>
        <begin position="249"/>
        <end position="356"/>
    </location>
</feature>
<dbReference type="RefSeq" id="XP_011772285.1">
    <property type="nucleotide sequence ID" value="XM_011773983.1"/>
</dbReference>
<feature type="region of interest" description="Disordered" evidence="2">
    <location>
        <begin position="482"/>
        <end position="531"/>
    </location>
</feature>
<sequence>MHTAASKREEIQLKLEILRQEREREQRAFDELAGKNLEMTAAEVAQAALRKAAEEEPTSLKVGETILRVGDYVQTIDDMSTLLREEKGIFIPDPVKQVYLGERGKITRVIPSFQGKSAVEMRFADGASKVFLTECLDIEDRGRGSAKNSSGQQKPRCETSTGGETAPGVTPQSKPEAPPQPTWEMIGELRRAACVQNAKELRRSSELKANKRFDSTRLPSTDELWNAATPAPPTIIRCGGKPMLVSSSARAAAESNPSLSSCTETRRSGSDTLRTEGVSPTLTTKSRVQKKDGAAKPLNTPRERGSGGVALASSRPPGSRGPRESPAVEIASPQVKPPEACVPRGGNHRSLPTGCPTNYQPKYSLNDGATGIPRLDSKDVTAKPRRCKVAGVLPGQIALQFKQVVLSGQAKTLPCVLDILTQALGWESSGRRVKRLFTTEGVEIARAEFITDGISLVATTGHVYACPPAPSKGVKVEAASAEASRIPAGRPATGTPVRKSHSIGGSGAAGGQPKQQPKQQERVHCAPHTAPGKGILRPISVRVFENGEYGDRNNDRFPFRTVTLRPAHKTMRAVMNTVERELEWHALGKKVDTIYDATGCEVTSVDQLTDGQALVASAGDRFVIPHSSSILHEEVMKLSASSDYLPRAAV</sequence>
<accession>C9ZKY6</accession>
<evidence type="ECO:0000313" key="5">
    <source>
        <dbReference type="Proteomes" id="UP000002316"/>
    </source>
</evidence>
<feature type="compositionally biased region" description="Polar residues" evidence="2">
    <location>
        <begin position="146"/>
        <end position="163"/>
    </location>
</feature>
<dbReference type="Gene3D" id="3.10.20.230">
    <property type="entry name" value="Doublecortin domain"/>
    <property type="match status" value="1"/>
</dbReference>
<dbReference type="InterPro" id="IPR003533">
    <property type="entry name" value="Doublecortin_dom"/>
</dbReference>
<dbReference type="PANTHER" id="PTHR23004">
    <property type="entry name" value="DOUBLECORTIN DOMAIN CONTAINING 2"/>
    <property type="match status" value="1"/>
</dbReference>
<feature type="coiled-coil region" evidence="1">
    <location>
        <begin position="1"/>
        <end position="35"/>
    </location>
</feature>
<protein>
    <recommendedName>
        <fullName evidence="3">Doublecortin domain-containing protein</fullName>
    </recommendedName>
</protein>
<dbReference type="SUPFAM" id="SSF89837">
    <property type="entry name" value="Doublecortin (DC)"/>
    <property type="match status" value="2"/>
</dbReference>